<dbReference type="Proteomes" id="UP000788993">
    <property type="component" value="Unassembled WGS sequence"/>
</dbReference>
<gene>
    <name evidence="2" type="ORF">OGATHE_000371</name>
</gene>
<sequence length="270" mass="30172">MGKGIFIRAQKVYLNLNSSGLLIVANILIPDVINILIINLLNCCYTNVDLVSNDQFLVNYTSITDLDLTEYGIKQMKATGVALIGTNSSNLIQAQDLKLVISSPRTRAIHTRDLLLESLSSDEKAHIQFDIDNDIREWDYGDYEGLKTNEILELRESRGLGSDWDIWSKGCENGEDYMQITKRVDTVIDRIRTVHRKALEAGEACDVLVVGHGHILRCFAARWLKREINQNPQLILDAGGVGVLSYQHNNIDEPALSLSGAFVVNEDDIS</sequence>
<feature type="transmembrane region" description="Helical" evidence="1">
    <location>
        <begin position="21"/>
        <end position="41"/>
    </location>
</feature>
<reference evidence="2" key="1">
    <citation type="journal article" date="2021" name="Open Biol.">
        <title>Shared evolutionary footprints suggest mitochondrial oxidative damage underlies multiple complex I losses in fungi.</title>
        <authorList>
            <person name="Schikora-Tamarit M.A."/>
            <person name="Marcet-Houben M."/>
            <person name="Nosek J."/>
            <person name="Gabaldon T."/>
        </authorList>
    </citation>
    <scope>NUCLEOTIDE SEQUENCE</scope>
    <source>
        <strain evidence="2">NCAIM Y.01608</strain>
    </source>
</reference>
<dbReference type="GO" id="GO:0050278">
    <property type="term" value="F:sedoheptulose-bisphosphatase activity"/>
    <property type="evidence" value="ECO:0007669"/>
    <property type="project" value="TreeGrafter"/>
</dbReference>
<protein>
    <submittedName>
        <fullName evidence="2">Uncharacterized protein</fullName>
    </submittedName>
</protein>
<keyword evidence="3" id="KW-1185">Reference proteome</keyword>
<name>A0A9P8PSW5_9ASCO</name>
<dbReference type="PANTHER" id="PTHR48100">
    <property type="entry name" value="BROAD-SPECIFICITY PHOSPHATASE YOR283W-RELATED"/>
    <property type="match status" value="1"/>
</dbReference>
<dbReference type="SUPFAM" id="SSF53254">
    <property type="entry name" value="Phosphoglycerate mutase-like"/>
    <property type="match status" value="1"/>
</dbReference>
<proteinExistence type="predicted"/>
<dbReference type="CDD" id="cd07067">
    <property type="entry name" value="HP_PGM_like"/>
    <property type="match status" value="1"/>
</dbReference>
<dbReference type="Gene3D" id="3.40.50.1240">
    <property type="entry name" value="Phosphoglycerate mutase-like"/>
    <property type="match status" value="1"/>
</dbReference>
<evidence type="ECO:0000313" key="2">
    <source>
        <dbReference type="EMBL" id="KAH3677717.1"/>
    </source>
</evidence>
<dbReference type="InterPro" id="IPR050275">
    <property type="entry name" value="PGM_Phosphatase"/>
</dbReference>
<reference evidence="2" key="2">
    <citation type="submission" date="2021-01" db="EMBL/GenBank/DDBJ databases">
        <authorList>
            <person name="Schikora-Tamarit M.A."/>
        </authorList>
    </citation>
    <scope>NUCLEOTIDE SEQUENCE</scope>
    <source>
        <strain evidence="2">NCAIM Y.01608</strain>
    </source>
</reference>
<evidence type="ECO:0000256" key="1">
    <source>
        <dbReference type="SAM" id="Phobius"/>
    </source>
</evidence>
<keyword evidence="1" id="KW-0472">Membrane</keyword>
<dbReference type="Pfam" id="PF00300">
    <property type="entry name" value="His_Phos_1"/>
    <property type="match status" value="1"/>
</dbReference>
<dbReference type="SMART" id="SM00855">
    <property type="entry name" value="PGAM"/>
    <property type="match status" value="1"/>
</dbReference>
<organism evidence="2 3">
    <name type="scientific">Ogataea polymorpha</name>
    <dbReference type="NCBI Taxonomy" id="460523"/>
    <lineage>
        <taxon>Eukaryota</taxon>
        <taxon>Fungi</taxon>
        <taxon>Dikarya</taxon>
        <taxon>Ascomycota</taxon>
        <taxon>Saccharomycotina</taxon>
        <taxon>Pichiomycetes</taxon>
        <taxon>Pichiales</taxon>
        <taxon>Pichiaceae</taxon>
        <taxon>Ogataea</taxon>
    </lineage>
</organism>
<dbReference type="InterPro" id="IPR013078">
    <property type="entry name" value="His_Pase_superF_clade-1"/>
</dbReference>
<dbReference type="AlphaFoldDB" id="A0A9P8PSW5"/>
<evidence type="ECO:0000313" key="3">
    <source>
        <dbReference type="Proteomes" id="UP000788993"/>
    </source>
</evidence>
<keyword evidence="1" id="KW-1133">Transmembrane helix</keyword>
<dbReference type="PANTHER" id="PTHR48100:SF15">
    <property type="entry name" value="SEDOHEPTULOSE 1,7-BISPHOSPHATASE"/>
    <property type="match status" value="1"/>
</dbReference>
<dbReference type="InterPro" id="IPR029033">
    <property type="entry name" value="His_PPase_superfam"/>
</dbReference>
<comment type="caution">
    <text evidence="2">The sequence shown here is derived from an EMBL/GenBank/DDBJ whole genome shotgun (WGS) entry which is preliminary data.</text>
</comment>
<dbReference type="GO" id="GO:0046390">
    <property type="term" value="P:ribose phosphate biosynthetic process"/>
    <property type="evidence" value="ECO:0007669"/>
    <property type="project" value="TreeGrafter"/>
</dbReference>
<accession>A0A9P8PSW5</accession>
<keyword evidence="1" id="KW-0812">Transmembrane</keyword>
<dbReference type="EMBL" id="JAEUBD010000095">
    <property type="protein sequence ID" value="KAH3677717.1"/>
    <property type="molecule type" value="Genomic_DNA"/>
</dbReference>